<evidence type="ECO:0000259" key="2">
    <source>
        <dbReference type="Pfam" id="PF14028"/>
    </source>
</evidence>
<evidence type="ECO:0000313" key="4">
    <source>
        <dbReference type="Proteomes" id="UP001139648"/>
    </source>
</evidence>
<evidence type="ECO:0000313" key="3">
    <source>
        <dbReference type="EMBL" id="MCP2353246.1"/>
    </source>
</evidence>
<name>A0A9X2K183_9ACTN</name>
<dbReference type="InterPro" id="IPR023809">
    <property type="entry name" value="Thiopep_bacteriocin_synth_dom"/>
</dbReference>
<feature type="domain" description="Lantibiotic dehydratase N-terminal" evidence="1">
    <location>
        <begin position="46"/>
        <end position="692"/>
    </location>
</feature>
<comment type="caution">
    <text evidence="3">The sequence shown here is derived from an EMBL/GenBank/DDBJ whole genome shotgun (WGS) entry which is preliminary data.</text>
</comment>
<feature type="domain" description="Thiopeptide-type bacteriocin biosynthesis" evidence="2">
    <location>
        <begin position="757"/>
        <end position="1014"/>
    </location>
</feature>
<dbReference type="EMBL" id="JAMZEB010000001">
    <property type="protein sequence ID" value="MCP2353246.1"/>
    <property type="molecule type" value="Genomic_DNA"/>
</dbReference>
<proteinExistence type="predicted"/>
<dbReference type="InterPro" id="IPR006827">
    <property type="entry name" value="Lant_deHydtase_N"/>
</dbReference>
<dbReference type="Pfam" id="PF04738">
    <property type="entry name" value="Lant_dehydr_N"/>
    <property type="match status" value="1"/>
</dbReference>
<reference evidence="3" key="1">
    <citation type="submission" date="2022-06" db="EMBL/GenBank/DDBJ databases">
        <title>Sequencing the genomes of 1000 actinobacteria strains.</title>
        <authorList>
            <person name="Klenk H.-P."/>
        </authorList>
    </citation>
    <scope>NUCLEOTIDE SEQUENCE</scope>
    <source>
        <strain evidence="3">DSM 46694</strain>
    </source>
</reference>
<dbReference type="AlphaFoldDB" id="A0A9X2K183"/>
<dbReference type="Proteomes" id="UP001139648">
    <property type="component" value="Unassembled WGS sequence"/>
</dbReference>
<keyword evidence="4" id="KW-1185">Reference proteome</keyword>
<evidence type="ECO:0000259" key="1">
    <source>
        <dbReference type="Pfam" id="PF04738"/>
    </source>
</evidence>
<dbReference type="Pfam" id="PF14028">
    <property type="entry name" value="Lant_dehydr_C"/>
    <property type="match status" value="1"/>
</dbReference>
<accession>A0A9X2K183</accession>
<dbReference type="RefSeq" id="WP_253739701.1">
    <property type="nucleotide sequence ID" value="NZ_BAABKA010000052.1"/>
</dbReference>
<sequence length="1027" mass="112002">MSDTPRFAAAGAALLRVPAAPAARAGRVRADADGEKGEAFLAEVLRDPLLREALEVSSDSLAGTLSRIEDGLPVEAAKRRRAVTATARYLLRMAGRPTPFGLLAGVALAGFGDSAKVRLGRAHIKGVRPDAGWLAMLLADWERDPRVRRRLRVVANDLCVVRGDRLVLPYVRRGPDGVNTRELSVRHSEPVRLAMEWAACPIPYSELVDRLSAAFPRASVSVVEAMTGQLVERELLLTDLRPPLSSNNPLAYVLDRVAAVDGWEEAARLSEVAAALTRYAERPPGEGRPAWRVAVRAMRALKPADKPPIHVDLRFDADVTLPQKVADEAATAATALLRMSAAEPVAPHLEEYREAFIERYGIGPLIPFTELIDPERGLGFPAGYQVPESERQAKPASERRRPGDRLLAELAQRALLDGSNEVVLDDELMSRLAGDEESPLPPPESVELCVQVLAESAEAIDEGRFRLALSPVVGSSTAGAIFGRFAYLFPEGGYPMVPVPAATAAADGPVRAQLVFQPADPRVANVVQVPVVCDHVLVIGALADRSDPRVLGASDLLVGADDHRLFLMSVPDGREITAVSPHMLNPTLHCANAVRLVQDIAGSAHRHLYGWSWGAAGMLPRLPRVRYGRTVLAPARWRVDPDLHDRSTDDDAWSAMLASWRERWAVPDRVQVTIADHRVDLDLTVPLHRRLLRQELSRRPGTSVCEPTGTAEETGWLDGHANEVVVPLTLVTGTGRPAKRLPPVQAPRPRHLPGGEWLYAKLYSSRGRQDELLGQHLTALVAALPPSVDRWFFIRYQDPDSHLRLRFHGDPAELNTTLLPALRDWGDAQCRAGLASRLVLDAYEPEVARYGGADTIEAAERVFATDSSAVLAQLALRGRGLDLDTELLVAANYVDILRGLNIPGWQPWLLSVLPKGKDHAAFRSVRRDAIRLIDPDGDWAGLAARPGGVQLLEIWRERRPALAAYGDAIRKAAAADRLSGTLFTVVSGLLHMHHNRLSGIKPAAESRTMAILRGTVEADLGRKRFMA</sequence>
<protein>
    <submittedName>
        <fullName evidence="3">Thiopeptide-type bacteriocin biosynthesis protein</fullName>
    </submittedName>
</protein>
<organism evidence="3 4">
    <name type="scientific">Nonomuraea thailandensis</name>
    <dbReference type="NCBI Taxonomy" id="1188745"/>
    <lineage>
        <taxon>Bacteria</taxon>
        <taxon>Bacillati</taxon>
        <taxon>Actinomycetota</taxon>
        <taxon>Actinomycetes</taxon>
        <taxon>Streptosporangiales</taxon>
        <taxon>Streptosporangiaceae</taxon>
        <taxon>Nonomuraea</taxon>
    </lineage>
</organism>
<gene>
    <name evidence="3" type="ORF">HD597_000266</name>
</gene>
<dbReference type="NCBIfam" id="TIGR03891">
    <property type="entry name" value="thiopep_ocin"/>
    <property type="match status" value="1"/>
</dbReference>